<keyword evidence="4" id="KW-1185">Reference proteome</keyword>
<organism evidence="3 4">
    <name type="scientific">Hyaloperonospora arabidopsidis (strain Emoy2)</name>
    <name type="common">Downy mildew agent</name>
    <name type="synonym">Peronospora arabidopsidis</name>
    <dbReference type="NCBI Taxonomy" id="559515"/>
    <lineage>
        <taxon>Eukaryota</taxon>
        <taxon>Sar</taxon>
        <taxon>Stramenopiles</taxon>
        <taxon>Oomycota</taxon>
        <taxon>Peronosporomycetes</taxon>
        <taxon>Peronosporales</taxon>
        <taxon>Peronosporaceae</taxon>
        <taxon>Hyaloperonospora</taxon>
    </lineage>
</organism>
<reference evidence="3" key="2">
    <citation type="submission" date="2015-06" db="UniProtKB">
        <authorList>
            <consortium name="EnsemblProtists"/>
        </authorList>
    </citation>
    <scope>IDENTIFICATION</scope>
    <source>
        <strain evidence="3">Emoy2</strain>
    </source>
</reference>
<protein>
    <submittedName>
        <fullName evidence="3">Uncharacterized protein</fullName>
    </submittedName>
</protein>
<accession>M4C3I8</accession>
<dbReference type="HOGENOM" id="CLU_626252_0_0_1"/>
<feature type="coiled-coil region" evidence="1">
    <location>
        <begin position="135"/>
        <end position="162"/>
    </location>
</feature>
<dbReference type="OMA" id="VMRTPDR"/>
<evidence type="ECO:0000313" key="4">
    <source>
        <dbReference type="Proteomes" id="UP000011713"/>
    </source>
</evidence>
<dbReference type="Proteomes" id="UP000011713">
    <property type="component" value="Unassembled WGS sequence"/>
</dbReference>
<evidence type="ECO:0000313" key="3">
    <source>
        <dbReference type="EnsemblProtists" id="HpaP813656"/>
    </source>
</evidence>
<proteinExistence type="predicted"/>
<sequence>MTDWQVEYLKAVAVEDERPSSVQTNETSTGSVLEFLNLILAQEGGEWWTKLQRRVQRGRQTRNVGQWTTPALHPTDETELKTLKKRLAAIGATLLVPLPELEISISRHEPLRPAKVRVLQLQLVCRILRYGALTGRKEKEEKKLLKKEMRRLLDRVALLLDAANPPSLMDDGAEERSPFHEFLEHQLGASLMVLMPELMRYLLKVYELEDEGDRAIGGDENGAGNAVLSTTAMKARQCSLVEYETSPLAVVGNDSILSALRQERLAKRDRPIASNGFKEVQLPHQLKQTQMQSRPRKSKRRSEDHCSSSKSSQDTMLGTPVSAVLLPICKAESSTKAHRSSATPGQFNLPGGSLRRAPAKTPTAPLLHTGMPENCLYKTAASSSIDSAVSSDRAAPDKRTLPKPTTSRPMRISSVVGRTPERPKKLAARGTRVLIEASPPLRGSNTARTSAMRLVQPTTSRRGTIPPPLFQ</sequence>
<evidence type="ECO:0000256" key="2">
    <source>
        <dbReference type="SAM" id="MobiDB-lite"/>
    </source>
</evidence>
<dbReference type="AlphaFoldDB" id="M4C3I8"/>
<dbReference type="EMBL" id="JH598165">
    <property type="status" value="NOT_ANNOTATED_CDS"/>
    <property type="molecule type" value="Genomic_DNA"/>
</dbReference>
<evidence type="ECO:0000256" key="1">
    <source>
        <dbReference type="SAM" id="Coils"/>
    </source>
</evidence>
<dbReference type="VEuPathDB" id="FungiDB:HpaG813656"/>
<dbReference type="InParanoid" id="M4C3I8"/>
<feature type="region of interest" description="Disordered" evidence="2">
    <location>
        <begin position="333"/>
        <end position="356"/>
    </location>
</feature>
<dbReference type="EnsemblProtists" id="HpaT813656">
    <property type="protein sequence ID" value="HpaP813656"/>
    <property type="gene ID" value="HpaG813656"/>
</dbReference>
<feature type="region of interest" description="Disordered" evidence="2">
    <location>
        <begin position="272"/>
        <end position="317"/>
    </location>
</feature>
<name>M4C3I8_HYAAE</name>
<keyword evidence="1" id="KW-0175">Coiled coil</keyword>
<feature type="region of interest" description="Disordered" evidence="2">
    <location>
        <begin position="386"/>
        <end position="410"/>
    </location>
</feature>
<feature type="region of interest" description="Disordered" evidence="2">
    <location>
        <begin position="440"/>
        <end position="471"/>
    </location>
</feature>
<reference evidence="4" key="1">
    <citation type="journal article" date="2010" name="Science">
        <title>Signatures of adaptation to obligate biotrophy in the Hyaloperonospora arabidopsidis genome.</title>
        <authorList>
            <person name="Baxter L."/>
            <person name="Tripathy S."/>
            <person name="Ishaque N."/>
            <person name="Boot N."/>
            <person name="Cabral A."/>
            <person name="Kemen E."/>
            <person name="Thines M."/>
            <person name="Ah-Fong A."/>
            <person name="Anderson R."/>
            <person name="Badejoko W."/>
            <person name="Bittner-Eddy P."/>
            <person name="Boore J.L."/>
            <person name="Chibucos M.C."/>
            <person name="Coates M."/>
            <person name="Dehal P."/>
            <person name="Delehaunty K."/>
            <person name="Dong S."/>
            <person name="Downton P."/>
            <person name="Dumas B."/>
            <person name="Fabro G."/>
            <person name="Fronick C."/>
            <person name="Fuerstenberg S.I."/>
            <person name="Fulton L."/>
            <person name="Gaulin E."/>
            <person name="Govers F."/>
            <person name="Hughes L."/>
            <person name="Humphray S."/>
            <person name="Jiang R.H."/>
            <person name="Judelson H."/>
            <person name="Kamoun S."/>
            <person name="Kyung K."/>
            <person name="Meijer H."/>
            <person name="Minx P."/>
            <person name="Morris P."/>
            <person name="Nelson J."/>
            <person name="Phuntumart V."/>
            <person name="Qutob D."/>
            <person name="Rehmany A."/>
            <person name="Rougon-Cardoso A."/>
            <person name="Ryden P."/>
            <person name="Torto-Alalibo T."/>
            <person name="Studholme D."/>
            <person name="Wang Y."/>
            <person name="Win J."/>
            <person name="Wood J."/>
            <person name="Clifton S.W."/>
            <person name="Rogers J."/>
            <person name="Van den Ackerveken G."/>
            <person name="Jones J.D."/>
            <person name="McDowell J.M."/>
            <person name="Beynon J."/>
            <person name="Tyler B.M."/>
        </authorList>
    </citation>
    <scope>NUCLEOTIDE SEQUENCE [LARGE SCALE GENOMIC DNA]</scope>
    <source>
        <strain evidence="4">Emoy2</strain>
    </source>
</reference>
<dbReference type="eggNOG" id="ENOG502S5Y1">
    <property type="taxonomic scope" value="Eukaryota"/>
</dbReference>